<comment type="caution">
    <text evidence="8">The sequence shown here is derived from an EMBL/GenBank/DDBJ whole genome shotgun (WGS) entry which is preliminary data.</text>
</comment>
<name>A0AAV8PYF0_ENSVE</name>
<dbReference type="GO" id="GO:0048658">
    <property type="term" value="P:anther wall tapetum development"/>
    <property type="evidence" value="ECO:0007669"/>
    <property type="project" value="InterPro"/>
</dbReference>
<keyword evidence="6 7" id="KW-0472">Membrane</keyword>
<dbReference type="GO" id="GO:0005787">
    <property type="term" value="C:signal peptidase complex"/>
    <property type="evidence" value="ECO:0007669"/>
    <property type="project" value="InterPro"/>
</dbReference>
<dbReference type="GO" id="GO:0006465">
    <property type="term" value="P:signal peptide processing"/>
    <property type="evidence" value="ECO:0007669"/>
    <property type="project" value="InterPro"/>
</dbReference>
<evidence type="ECO:0000256" key="6">
    <source>
        <dbReference type="ARBA" id="ARBA00023136"/>
    </source>
</evidence>
<protein>
    <recommendedName>
        <fullName evidence="10">Microsomal signal peptidase 12 kDa subunit</fullName>
    </recommendedName>
</protein>
<evidence type="ECO:0000256" key="4">
    <source>
        <dbReference type="ARBA" id="ARBA00022824"/>
    </source>
</evidence>
<keyword evidence="5 7" id="KW-1133">Transmembrane helix</keyword>
<evidence type="ECO:0000313" key="8">
    <source>
        <dbReference type="EMBL" id="KAJ8464194.1"/>
    </source>
</evidence>
<accession>A0AAV8PYF0</accession>
<feature type="transmembrane region" description="Helical" evidence="7">
    <location>
        <begin position="32"/>
        <end position="50"/>
    </location>
</feature>
<dbReference type="PANTHER" id="PTHR38354:SF2">
    <property type="entry name" value="SIGNAL PEPTIDASE COMPLEX-LIKE PROTEIN DTM1"/>
    <property type="match status" value="1"/>
</dbReference>
<evidence type="ECO:0000256" key="7">
    <source>
        <dbReference type="SAM" id="Phobius"/>
    </source>
</evidence>
<comment type="subcellular location">
    <subcellularLocation>
        <location evidence="1">Endoplasmic reticulum membrane</location>
        <topology evidence="1">Multi-pass membrane protein</topology>
    </subcellularLocation>
</comment>
<evidence type="ECO:0000313" key="9">
    <source>
        <dbReference type="Proteomes" id="UP001222027"/>
    </source>
</evidence>
<dbReference type="InterPro" id="IPR009542">
    <property type="entry name" value="Spc1/SPCS1"/>
</dbReference>
<evidence type="ECO:0000256" key="1">
    <source>
        <dbReference type="ARBA" id="ARBA00004477"/>
    </source>
</evidence>
<dbReference type="Pfam" id="PF06645">
    <property type="entry name" value="SPC12"/>
    <property type="match status" value="1"/>
</dbReference>
<evidence type="ECO:0000256" key="5">
    <source>
        <dbReference type="ARBA" id="ARBA00022989"/>
    </source>
</evidence>
<dbReference type="PANTHER" id="PTHR38354">
    <property type="entry name" value="SIGNAL PEPTIDASE COMPLEX-LIKE PROTEIN DTM1"/>
    <property type="match status" value="1"/>
</dbReference>
<dbReference type="Proteomes" id="UP001222027">
    <property type="component" value="Unassembled WGS sequence"/>
</dbReference>
<reference evidence="8 9" key="1">
    <citation type="submission" date="2022-12" db="EMBL/GenBank/DDBJ databases">
        <title>Chromosome-scale assembly of the Ensete ventricosum genome.</title>
        <authorList>
            <person name="Dussert Y."/>
            <person name="Stocks J."/>
            <person name="Wendawek A."/>
            <person name="Woldeyes F."/>
            <person name="Nichols R.A."/>
            <person name="Borrell J.S."/>
        </authorList>
    </citation>
    <scope>NUCLEOTIDE SEQUENCE [LARGE SCALE GENOMIC DNA]</scope>
    <source>
        <strain evidence="9">cv. Maze</strain>
        <tissue evidence="8">Seeds</tissue>
    </source>
</reference>
<sequence length="120" mass="13425">MGREEALQKSLVALAALMAVVGIWTFSLKKMLTTYAFGILGIAGILLPDWEYFDRPFSQWFTPMPARRIPAADRAPGSWRFKLYPLRLMRNVLGSGHVLIFNSHASGFAPKKTCNPVVVE</sequence>
<dbReference type="AlphaFoldDB" id="A0AAV8PYF0"/>
<evidence type="ECO:0000256" key="2">
    <source>
        <dbReference type="ARBA" id="ARBA00005245"/>
    </source>
</evidence>
<keyword evidence="3 7" id="KW-0812">Transmembrane</keyword>
<keyword evidence="4" id="KW-0256">Endoplasmic reticulum</keyword>
<feature type="transmembrane region" description="Helical" evidence="7">
    <location>
        <begin position="7"/>
        <end position="26"/>
    </location>
</feature>
<gene>
    <name evidence="8" type="ORF">OPV22_026746</name>
</gene>
<evidence type="ECO:0008006" key="10">
    <source>
        <dbReference type="Google" id="ProtNLM"/>
    </source>
</evidence>
<comment type="similarity">
    <text evidence="2">Belongs to the SPCS1 family.</text>
</comment>
<evidence type="ECO:0000256" key="3">
    <source>
        <dbReference type="ARBA" id="ARBA00022692"/>
    </source>
</evidence>
<keyword evidence="9" id="KW-1185">Reference proteome</keyword>
<proteinExistence type="inferred from homology"/>
<dbReference type="InterPro" id="IPR039955">
    <property type="entry name" value="DTM1"/>
</dbReference>
<organism evidence="8 9">
    <name type="scientific">Ensete ventricosum</name>
    <name type="common">Abyssinian banana</name>
    <name type="synonym">Musa ensete</name>
    <dbReference type="NCBI Taxonomy" id="4639"/>
    <lineage>
        <taxon>Eukaryota</taxon>
        <taxon>Viridiplantae</taxon>
        <taxon>Streptophyta</taxon>
        <taxon>Embryophyta</taxon>
        <taxon>Tracheophyta</taxon>
        <taxon>Spermatophyta</taxon>
        <taxon>Magnoliopsida</taxon>
        <taxon>Liliopsida</taxon>
        <taxon>Zingiberales</taxon>
        <taxon>Musaceae</taxon>
        <taxon>Ensete</taxon>
    </lineage>
</organism>
<dbReference type="EMBL" id="JAQQAF010000008">
    <property type="protein sequence ID" value="KAJ8464194.1"/>
    <property type="molecule type" value="Genomic_DNA"/>
</dbReference>